<sequence>MIIPATPDGTASAPARRTWWSVAVPFGSLGSVLVLAVAVSVAITVADPALKPAAFAAVELGSLSGLGSVEPGLGPGVCLILVGLAANRDPGWSDDIERLAQKLRAFAVDVDVDGEGEFASRRAGGENGADSAPGTAGGLEDRDLSRDGAAVDFALDRDDELGRLSDAIDDLATAVCERERRRAESDRYRRELSRITSDPNCTDEAKLRRLLDLGCERLDIETGIVSRIDADADRYAIETAVGRAADWEGRTMDLSAMYCRETIASGDVLGIHDAAEPSRDDRPAVDDLEIECYVGGTILLEDGPYGTVCFLNREPRSRPFTPAETSFVDLLARWVSGTVERRRYVQTIQERERRLERAQAFTDEMLDAVDDVAYLLDEDGDVQRWNESLVAVTGYADAEIESMTAPDFFDEADRPAIRDSIAAAFETGETRVEAEMRTKSGDSIPYEFIASVVEDPDGTPVEVGIGRDISDRTETERQLREREARLERTTYLLEQSQRLANVGAWELDVTEDPFVLQWTAEVRRILGLSPDDPIDLERALEYYHPEDRPRIREAVDRAISDGEPYDLELRTITEDGELRWVRTMGEPVRGDDGEIAALRGSVQDVTERTERERELERAETIIQALDELVYTIDAEGRFSFVNDALTPITGYEPEELIGEHVSTVMAEADLETARERIRELLHADELSRTFEMDLATKAGDVIVAENHMALLPMPDGEFAGTAGVIRDITERKDRERELERTTELLEQAERIAGIGGWELDVSVDPPDVTLTDGLRRLYDLPLDVDIDSDLASSFPHPDDAAEVHAAVDRALADGEGYELEHRMVTTEGAERWVRSIGEPIRADGDADAEIGRGNGDGDLRTEPDTGEIVGIRGTIQDITEHKERELALESLHGAARDLLGTDTERETAELVVETADEILAAAGVAVYGLDAEVNRLEPVAYTDGFATLCDGAPSVAVGDAESVLWNAYVTGAGTVVDDPSSFDRSRAFGPDVESGVVVPIGDHGIFAVASGIGAIDAEARRLIETLVATTEAAFDRLESEASLREREAELEERNRRLNRQISITELLRRIDRSLIGADSRAEIERTVPERLVEAETVAFAWLGTVDASGTRLEPRAWAGTGAEYLDDVPLEYDASAEPSVRTARIESPTVVSNVVEGLQSDAWRRQALDRGFQSVISVPLTYEEYSYGVLTVYADEPDAFGDLERTVVTELGERIANAINAAKTREALHAETLLELTLRIEDSTDLLSRIAAETGARVEYEGLGTHSADETLLFFETSGAPPADVRAALDDLVSVRDYRLVSEAEGICRFKATVAGEVVASRLVRHGGSPRSMRADGDGLELTVDVPTGTDVREFVEMLAEQYASVELRARRHVEHSVATRSELVTSLFDALTDRQLEVLRTAYFAGFFAWPRESTGEEIAAMLGVTQPTINRHLRISQQRLLAQLFEDEVPALAE</sequence>
<dbReference type="Gene3D" id="3.30.450.40">
    <property type="match status" value="3"/>
</dbReference>
<accession>A0A1I0QJE3</accession>
<dbReference type="SUPFAM" id="SSF55785">
    <property type="entry name" value="PYP-like sensor domain (PAS domain)"/>
    <property type="match status" value="4"/>
</dbReference>
<dbReference type="RefSeq" id="WP_049991963.1">
    <property type="nucleotide sequence ID" value="NZ_FOIS01000004.1"/>
</dbReference>
<dbReference type="Pfam" id="PF00989">
    <property type="entry name" value="PAS"/>
    <property type="match status" value="1"/>
</dbReference>
<dbReference type="CDD" id="cd00130">
    <property type="entry name" value="PAS"/>
    <property type="match status" value="3"/>
</dbReference>
<feature type="transmembrane region" description="Helical" evidence="10">
    <location>
        <begin position="20"/>
        <end position="43"/>
    </location>
</feature>
<dbReference type="InterPro" id="IPR029016">
    <property type="entry name" value="GAF-like_dom_sf"/>
</dbReference>
<feature type="region of interest" description="Disordered" evidence="9">
    <location>
        <begin position="118"/>
        <end position="143"/>
    </location>
</feature>
<feature type="region of interest" description="Disordered" evidence="9">
    <location>
        <begin position="843"/>
        <end position="865"/>
    </location>
</feature>
<gene>
    <name evidence="13" type="ORF">SAMN05216285_3665</name>
</gene>
<dbReference type="SMART" id="SM00091">
    <property type="entry name" value="PAS"/>
    <property type="match status" value="3"/>
</dbReference>
<dbReference type="OrthoDB" id="157047at2157"/>
<keyword evidence="5" id="KW-0418">Kinase</keyword>
<dbReference type="InterPro" id="IPR000700">
    <property type="entry name" value="PAS-assoc_C"/>
</dbReference>
<feature type="domain" description="PAC" evidence="12">
    <location>
        <begin position="817"/>
        <end position="890"/>
    </location>
</feature>
<evidence type="ECO:0000256" key="3">
    <source>
        <dbReference type="ARBA" id="ARBA00022553"/>
    </source>
</evidence>
<feature type="coiled-coil region" evidence="8">
    <location>
        <begin position="1034"/>
        <end position="1067"/>
    </location>
</feature>
<dbReference type="EC" id="2.7.13.3" evidence="2"/>
<evidence type="ECO:0000256" key="8">
    <source>
        <dbReference type="SAM" id="Coils"/>
    </source>
</evidence>
<dbReference type="SMART" id="SM00065">
    <property type="entry name" value="GAF"/>
    <property type="match status" value="2"/>
</dbReference>
<feature type="domain" description="PAC" evidence="12">
    <location>
        <begin position="688"/>
        <end position="740"/>
    </location>
</feature>
<keyword evidence="10" id="KW-0812">Transmembrane</keyword>
<dbReference type="InterPro" id="IPR007050">
    <property type="entry name" value="HTH_bacterioopsin"/>
</dbReference>
<protein>
    <recommendedName>
        <fullName evidence="2">histidine kinase</fullName>
        <ecNumber evidence="2">2.7.13.3</ecNumber>
    </recommendedName>
</protein>
<dbReference type="eggNOG" id="arCOG02369">
    <property type="taxonomic scope" value="Archaea"/>
</dbReference>
<dbReference type="InterPro" id="IPR000014">
    <property type="entry name" value="PAS"/>
</dbReference>
<dbReference type="InterPro" id="IPR035965">
    <property type="entry name" value="PAS-like_dom_sf"/>
</dbReference>
<dbReference type="Proteomes" id="UP000183275">
    <property type="component" value="Unassembled WGS sequence"/>
</dbReference>
<dbReference type="InterPro" id="IPR001610">
    <property type="entry name" value="PAC"/>
</dbReference>
<dbReference type="InterPro" id="IPR003018">
    <property type="entry name" value="GAF"/>
</dbReference>
<dbReference type="STRING" id="1202768.SAMN05216285_3665"/>
<dbReference type="Gene3D" id="3.30.450.20">
    <property type="entry name" value="PAS domain"/>
    <property type="match status" value="4"/>
</dbReference>
<feature type="domain" description="PAS" evidence="11">
    <location>
        <begin position="614"/>
        <end position="684"/>
    </location>
</feature>
<dbReference type="EMBL" id="FOIS01000004">
    <property type="protein sequence ID" value="SEW27312.1"/>
    <property type="molecule type" value="Genomic_DNA"/>
</dbReference>
<keyword evidence="14" id="KW-1185">Reference proteome</keyword>
<evidence type="ECO:0000313" key="13">
    <source>
        <dbReference type="EMBL" id="SEW27312.1"/>
    </source>
</evidence>
<keyword evidence="4" id="KW-0808">Transferase</keyword>
<evidence type="ECO:0000256" key="10">
    <source>
        <dbReference type="SAM" id="Phobius"/>
    </source>
</evidence>
<dbReference type="Pfam" id="PF08448">
    <property type="entry name" value="PAS_4"/>
    <property type="match status" value="1"/>
</dbReference>
<reference evidence="14" key="1">
    <citation type="submission" date="2016-10" db="EMBL/GenBank/DDBJ databases">
        <authorList>
            <person name="Varghese N."/>
        </authorList>
    </citation>
    <scope>NUCLEOTIDE SEQUENCE [LARGE SCALE GENOMIC DNA]</scope>
    <source>
        <strain evidence="14">CGMCC 1.12284</strain>
    </source>
</reference>
<dbReference type="SUPFAM" id="SSF88659">
    <property type="entry name" value="Sigma3 and sigma4 domains of RNA polymerase sigma factors"/>
    <property type="match status" value="1"/>
</dbReference>
<keyword evidence="8" id="KW-0175">Coiled coil</keyword>
<dbReference type="PROSITE" id="PS50113">
    <property type="entry name" value="PAC"/>
    <property type="match status" value="4"/>
</dbReference>
<dbReference type="InterPro" id="IPR052162">
    <property type="entry name" value="Sensor_kinase/Photoreceptor"/>
</dbReference>
<evidence type="ECO:0000256" key="6">
    <source>
        <dbReference type="ARBA" id="ARBA00023015"/>
    </source>
</evidence>
<dbReference type="eggNOG" id="arCOG02334">
    <property type="taxonomic scope" value="Archaea"/>
</dbReference>
<dbReference type="Pfam" id="PF04967">
    <property type="entry name" value="HTH_10"/>
    <property type="match status" value="1"/>
</dbReference>
<dbReference type="eggNOG" id="arCOG02352">
    <property type="taxonomic scope" value="Archaea"/>
</dbReference>
<dbReference type="PANTHER" id="PTHR43304:SF1">
    <property type="entry name" value="PAC DOMAIN-CONTAINING PROTEIN"/>
    <property type="match status" value="1"/>
</dbReference>
<dbReference type="Pfam" id="PF13185">
    <property type="entry name" value="GAF_2"/>
    <property type="match status" value="2"/>
</dbReference>
<evidence type="ECO:0000313" key="14">
    <source>
        <dbReference type="Proteomes" id="UP000183275"/>
    </source>
</evidence>
<dbReference type="SUPFAM" id="SSF55781">
    <property type="entry name" value="GAF domain-like"/>
    <property type="match status" value="3"/>
</dbReference>
<dbReference type="Pfam" id="PF15915">
    <property type="entry name" value="BAT"/>
    <property type="match status" value="1"/>
</dbReference>
<keyword evidence="3" id="KW-0597">Phosphoprotein</keyword>
<keyword evidence="7" id="KW-0804">Transcription</keyword>
<dbReference type="PANTHER" id="PTHR43304">
    <property type="entry name" value="PHYTOCHROME-LIKE PROTEIN CPH1"/>
    <property type="match status" value="1"/>
</dbReference>
<dbReference type="GO" id="GO:0006355">
    <property type="term" value="P:regulation of DNA-templated transcription"/>
    <property type="evidence" value="ECO:0007669"/>
    <property type="project" value="InterPro"/>
</dbReference>
<dbReference type="PROSITE" id="PS50112">
    <property type="entry name" value="PAS"/>
    <property type="match status" value="3"/>
</dbReference>
<dbReference type="Pfam" id="PF01590">
    <property type="entry name" value="GAF"/>
    <property type="match status" value="1"/>
</dbReference>
<evidence type="ECO:0000256" key="5">
    <source>
        <dbReference type="ARBA" id="ARBA00022777"/>
    </source>
</evidence>
<proteinExistence type="predicted"/>
<dbReference type="InterPro" id="IPR013767">
    <property type="entry name" value="PAS_fold"/>
</dbReference>
<feature type="domain" description="PAC" evidence="12">
    <location>
        <begin position="565"/>
        <end position="617"/>
    </location>
</feature>
<dbReference type="InterPro" id="IPR013655">
    <property type="entry name" value="PAS_fold_3"/>
</dbReference>
<dbReference type="SMART" id="SM00086">
    <property type="entry name" value="PAC"/>
    <property type="match status" value="4"/>
</dbReference>
<evidence type="ECO:0000259" key="12">
    <source>
        <dbReference type="PROSITE" id="PS50113"/>
    </source>
</evidence>
<keyword evidence="6" id="KW-0805">Transcription regulation</keyword>
<feature type="domain" description="PAS" evidence="11">
    <location>
        <begin position="358"/>
        <end position="428"/>
    </location>
</feature>
<evidence type="ECO:0000256" key="1">
    <source>
        <dbReference type="ARBA" id="ARBA00000085"/>
    </source>
</evidence>
<dbReference type="GO" id="GO:0004673">
    <property type="term" value="F:protein histidine kinase activity"/>
    <property type="evidence" value="ECO:0007669"/>
    <property type="project" value="UniProtKB-EC"/>
</dbReference>
<dbReference type="eggNOG" id="arCOG02276">
    <property type="taxonomic scope" value="Archaea"/>
</dbReference>
<dbReference type="Gene3D" id="2.10.70.100">
    <property type="match status" value="1"/>
</dbReference>
<dbReference type="InterPro" id="IPR013656">
    <property type="entry name" value="PAS_4"/>
</dbReference>
<evidence type="ECO:0000256" key="4">
    <source>
        <dbReference type="ARBA" id="ARBA00022679"/>
    </source>
</evidence>
<dbReference type="Pfam" id="PF08447">
    <property type="entry name" value="PAS_3"/>
    <property type="match status" value="2"/>
</dbReference>
<evidence type="ECO:0000259" key="11">
    <source>
        <dbReference type="PROSITE" id="PS50112"/>
    </source>
</evidence>
<dbReference type="InterPro" id="IPR013324">
    <property type="entry name" value="RNA_pol_sigma_r3/r4-like"/>
</dbReference>
<feature type="domain" description="PAC" evidence="12">
    <location>
        <begin position="430"/>
        <end position="481"/>
    </location>
</feature>
<keyword evidence="10" id="KW-1133">Transmembrane helix</keyword>
<evidence type="ECO:0000256" key="7">
    <source>
        <dbReference type="ARBA" id="ARBA00023163"/>
    </source>
</evidence>
<name>A0A1I0QJE3_9EURY</name>
<keyword evidence="10" id="KW-0472">Membrane</keyword>
<feature type="domain" description="PAS" evidence="11">
    <location>
        <begin position="515"/>
        <end position="562"/>
    </location>
</feature>
<organism evidence="13 14">
    <name type="scientific">Natrinema salifodinae</name>
    <dbReference type="NCBI Taxonomy" id="1202768"/>
    <lineage>
        <taxon>Archaea</taxon>
        <taxon>Methanobacteriati</taxon>
        <taxon>Methanobacteriota</taxon>
        <taxon>Stenosarchaea group</taxon>
        <taxon>Halobacteria</taxon>
        <taxon>Halobacteriales</taxon>
        <taxon>Natrialbaceae</taxon>
        <taxon>Natrinema</taxon>
    </lineage>
</organism>
<evidence type="ECO:0000256" key="9">
    <source>
        <dbReference type="SAM" id="MobiDB-lite"/>
    </source>
</evidence>
<comment type="catalytic activity">
    <reaction evidence="1">
        <text>ATP + protein L-histidine = ADP + protein N-phospho-L-histidine.</text>
        <dbReference type="EC" id="2.7.13.3"/>
    </reaction>
</comment>
<dbReference type="InterPro" id="IPR031803">
    <property type="entry name" value="BAT_GAF/HTH-assoc"/>
</dbReference>
<evidence type="ECO:0000256" key="2">
    <source>
        <dbReference type="ARBA" id="ARBA00012438"/>
    </source>
</evidence>
<dbReference type="NCBIfam" id="TIGR00229">
    <property type="entry name" value="sensory_box"/>
    <property type="match status" value="3"/>
</dbReference>